<dbReference type="GO" id="GO:0005886">
    <property type="term" value="C:plasma membrane"/>
    <property type="evidence" value="ECO:0007669"/>
    <property type="project" value="UniProtKB-SubCell"/>
</dbReference>
<dbReference type="PANTHER" id="PTHR36115">
    <property type="entry name" value="PROLINE-RICH ANTIGEN HOMOLOG-RELATED"/>
    <property type="match status" value="1"/>
</dbReference>
<evidence type="ECO:0000256" key="1">
    <source>
        <dbReference type="ARBA" id="ARBA00004651"/>
    </source>
</evidence>
<dbReference type="EMBL" id="UINC01001065">
    <property type="protein sequence ID" value="SUZ69574.1"/>
    <property type="molecule type" value="Genomic_DNA"/>
</dbReference>
<keyword evidence="5 6" id="KW-0472">Membrane</keyword>
<evidence type="ECO:0000256" key="3">
    <source>
        <dbReference type="ARBA" id="ARBA00022692"/>
    </source>
</evidence>
<name>A0A381PSE9_9ZZZZ</name>
<reference evidence="8" key="1">
    <citation type="submission" date="2018-05" db="EMBL/GenBank/DDBJ databases">
        <authorList>
            <person name="Lanie J.A."/>
            <person name="Ng W.-L."/>
            <person name="Kazmierczak K.M."/>
            <person name="Andrzejewski T.M."/>
            <person name="Davidsen T.M."/>
            <person name="Wayne K.J."/>
            <person name="Tettelin H."/>
            <person name="Glass J.I."/>
            <person name="Rusch D."/>
            <person name="Podicherti R."/>
            <person name="Tsui H.-C.T."/>
            <person name="Winkler M.E."/>
        </authorList>
    </citation>
    <scope>NUCLEOTIDE SEQUENCE</scope>
</reference>
<feature type="transmembrane region" description="Helical" evidence="6">
    <location>
        <begin position="12"/>
        <end position="36"/>
    </location>
</feature>
<evidence type="ECO:0000256" key="4">
    <source>
        <dbReference type="ARBA" id="ARBA00022989"/>
    </source>
</evidence>
<dbReference type="InterPro" id="IPR051791">
    <property type="entry name" value="Pra-immunoreactive"/>
</dbReference>
<comment type="subcellular location">
    <subcellularLocation>
        <location evidence="1">Cell membrane</location>
        <topology evidence="1">Multi-pass membrane protein</topology>
    </subcellularLocation>
</comment>
<evidence type="ECO:0000256" key="5">
    <source>
        <dbReference type="ARBA" id="ARBA00023136"/>
    </source>
</evidence>
<evidence type="ECO:0000256" key="2">
    <source>
        <dbReference type="ARBA" id="ARBA00022475"/>
    </source>
</evidence>
<dbReference type="Pfam" id="PF06271">
    <property type="entry name" value="RDD"/>
    <property type="match status" value="1"/>
</dbReference>
<evidence type="ECO:0000259" key="7">
    <source>
        <dbReference type="Pfam" id="PF06271"/>
    </source>
</evidence>
<dbReference type="AlphaFoldDB" id="A0A381PSE9"/>
<keyword evidence="3 6" id="KW-0812">Transmembrane</keyword>
<keyword evidence="4 6" id="KW-1133">Transmembrane helix</keyword>
<feature type="transmembrane region" description="Helical" evidence="6">
    <location>
        <begin position="107"/>
        <end position="126"/>
    </location>
</feature>
<dbReference type="PANTHER" id="PTHR36115:SF10">
    <property type="entry name" value="RDD DOMAIN-CONTAINING PROTEIN"/>
    <property type="match status" value="1"/>
</dbReference>
<feature type="transmembrane region" description="Helical" evidence="6">
    <location>
        <begin position="56"/>
        <end position="74"/>
    </location>
</feature>
<evidence type="ECO:0000256" key="6">
    <source>
        <dbReference type="SAM" id="Phobius"/>
    </source>
</evidence>
<proteinExistence type="predicted"/>
<sequence>MQTRVGLWRRIAALFYDAFLVSAIWMLLGFVMLLFVEPNSNQLIEGLVQTDLLLDNILFILMVASSAAFYIYFWTRSGQTLGMLAWRIKVVNLKGNLITPTQGMIRFFAAWPAFFILGLGYLWLYLDANGDAIHDKLSNSKVVLLHKSSRR</sequence>
<organism evidence="8">
    <name type="scientific">marine metagenome</name>
    <dbReference type="NCBI Taxonomy" id="408172"/>
    <lineage>
        <taxon>unclassified sequences</taxon>
        <taxon>metagenomes</taxon>
        <taxon>ecological metagenomes</taxon>
    </lineage>
</organism>
<protein>
    <recommendedName>
        <fullName evidence="7">RDD domain-containing protein</fullName>
    </recommendedName>
</protein>
<keyword evidence="2" id="KW-1003">Cell membrane</keyword>
<feature type="domain" description="RDD" evidence="7">
    <location>
        <begin position="5"/>
        <end position="139"/>
    </location>
</feature>
<gene>
    <name evidence="8" type="ORF">METZ01_LOCUS22428</name>
</gene>
<dbReference type="InterPro" id="IPR010432">
    <property type="entry name" value="RDD"/>
</dbReference>
<evidence type="ECO:0000313" key="8">
    <source>
        <dbReference type="EMBL" id="SUZ69574.1"/>
    </source>
</evidence>
<accession>A0A381PSE9</accession>